<reference evidence="1 2" key="1">
    <citation type="submission" date="2019-07" db="EMBL/GenBank/DDBJ databases">
        <title>Whole genome shotgun sequence of Marinococcus halophilus NBRC 102359.</title>
        <authorList>
            <person name="Hosoyama A."/>
            <person name="Uohara A."/>
            <person name="Ohji S."/>
            <person name="Ichikawa N."/>
        </authorList>
    </citation>
    <scope>NUCLEOTIDE SEQUENCE [LARGE SCALE GENOMIC DNA]</scope>
    <source>
        <strain evidence="1 2">NBRC 102359</strain>
    </source>
</reference>
<sequence>MEEHSVTNESEGDFTIQSKGSIAIKQASKYLKDNVKKVDGYINSGIDKLPVGSERKKTWKAAISVVGIANVMDHYVGIVSSVEEAMTNAIVDTTPIPKWAASGISKTVTFFLPI</sequence>
<evidence type="ECO:0000313" key="1">
    <source>
        <dbReference type="EMBL" id="GEK59903.1"/>
    </source>
</evidence>
<comment type="caution">
    <text evidence="1">The sequence shown here is derived from an EMBL/GenBank/DDBJ whole genome shotgun (WGS) entry which is preliminary data.</text>
</comment>
<dbReference type="RefSeq" id="WP_094908894.1">
    <property type="nucleotide sequence ID" value="NZ_BJUN01000021.1"/>
</dbReference>
<proteinExistence type="predicted"/>
<dbReference type="Proteomes" id="UP000321051">
    <property type="component" value="Unassembled WGS sequence"/>
</dbReference>
<organism evidence="1 2">
    <name type="scientific">Marinococcus halophilus</name>
    <dbReference type="NCBI Taxonomy" id="1371"/>
    <lineage>
        <taxon>Bacteria</taxon>
        <taxon>Bacillati</taxon>
        <taxon>Bacillota</taxon>
        <taxon>Bacilli</taxon>
        <taxon>Bacillales</taxon>
        <taxon>Bacillaceae</taxon>
        <taxon>Marinococcus</taxon>
    </lineage>
</organism>
<evidence type="ECO:0000313" key="2">
    <source>
        <dbReference type="Proteomes" id="UP000321051"/>
    </source>
</evidence>
<name>A0A510Y9S6_MARHA</name>
<keyword evidence="2" id="KW-1185">Reference proteome</keyword>
<dbReference type="AlphaFoldDB" id="A0A510Y9S6"/>
<accession>A0A510Y9S6</accession>
<dbReference type="OrthoDB" id="2974092at2"/>
<dbReference type="EMBL" id="BJUN01000021">
    <property type="protein sequence ID" value="GEK59903.1"/>
    <property type="molecule type" value="Genomic_DNA"/>
</dbReference>
<gene>
    <name evidence="1" type="ORF">MHA01_28080</name>
</gene>
<protein>
    <submittedName>
        <fullName evidence="1">Uncharacterized protein</fullName>
    </submittedName>
</protein>